<dbReference type="EMBL" id="CM056741">
    <property type="protein sequence ID" value="KAJ8687980.1"/>
    <property type="molecule type" value="Genomic_DNA"/>
</dbReference>
<name>A0ACC2PX41_9HYME</name>
<sequence>MKPAKDKTRTTRNETMSTFLSENNSPPNKVDANTRMLSQLLEEMKVLAGNVADLNEKFSSISVIIKKTVHKEIAEREKLWEAENADLRARLEKLERNEESRGRRDKRNNIVIRGFLPSSDHHEAEISSWLESKFQRSLQVTESTLIKPQRGPEFVIAKLASFEDKRKLMQTKKTKLAGTPFSINSDLADAERAIQREIFKVADSERDLGKQVRVVHRGIVINGLVKRWNDGVGLVTPTRSPQRQRSVTRSQQTTNTSSTFRRSSS</sequence>
<keyword evidence="2" id="KW-1185">Reference proteome</keyword>
<dbReference type="Proteomes" id="UP001239111">
    <property type="component" value="Chromosome 1"/>
</dbReference>
<reference evidence="1" key="1">
    <citation type="submission" date="2023-04" db="EMBL/GenBank/DDBJ databases">
        <title>A chromosome-level genome assembly of the parasitoid wasp Eretmocerus hayati.</title>
        <authorList>
            <person name="Zhong Y."/>
            <person name="Liu S."/>
            <person name="Liu Y."/>
        </authorList>
    </citation>
    <scope>NUCLEOTIDE SEQUENCE</scope>
    <source>
        <strain evidence="1">ZJU_SS_LIU_2023</strain>
    </source>
</reference>
<accession>A0ACC2PX41</accession>
<gene>
    <name evidence="1" type="ORF">QAD02_023775</name>
</gene>
<comment type="caution">
    <text evidence="1">The sequence shown here is derived from an EMBL/GenBank/DDBJ whole genome shotgun (WGS) entry which is preliminary data.</text>
</comment>
<organism evidence="1 2">
    <name type="scientific">Eretmocerus hayati</name>
    <dbReference type="NCBI Taxonomy" id="131215"/>
    <lineage>
        <taxon>Eukaryota</taxon>
        <taxon>Metazoa</taxon>
        <taxon>Ecdysozoa</taxon>
        <taxon>Arthropoda</taxon>
        <taxon>Hexapoda</taxon>
        <taxon>Insecta</taxon>
        <taxon>Pterygota</taxon>
        <taxon>Neoptera</taxon>
        <taxon>Endopterygota</taxon>
        <taxon>Hymenoptera</taxon>
        <taxon>Apocrita</taxon>
        <taxon>Proctotrupomorpha</taxon>
        <taxon>Chalcidoidea</taxon>
        <taxon>Aphelinidae</taxon>
        <taxon>Aphelininae</taxon>
        <taxon>Eretmocerus</taxon>
    </lineage>
</organism>
<evidence type="ECO:0000313" key="1">
    <source>
        <dbReference type="EMBL" id="KAJ8687980.1"/>
    </source>
</evidence>
<evidence type="ECO:0000313" key="2">
    <source>
        <dbReference type="Proteomes" id="UP001239111"/>
    </source>
</evidence>
<proteinExistence type="predicted"/>
<protein>
    <submittedName>
        <fullName evidence="1">Uncharacterized protein</fullName>
    </submittedName>
</protein>